<dbReference type="EMBL" id="CZPT02000081">
    <property type="protein sequence ID" value="SCU64528.1"/>
    <property type="molecule type" value="Genomic_DNA"/>
</dbReference>
<feature type="domain" description="C2HC/C3H-type" evidence="7">
    <location>
        <begin position="613"/>
        <end position="642"/>
    </location>
</feature>
<evidence type="ECO:0000259" key="7">
    <source>
        <dbReference type="PROSITE" id="PS52027"/>
    </source>
</evidence>
<dbReference type="InterPro" id="IPR049899">
    <property type="entry name" value="Znf_C2HC_C3H"/>
</dbReference>
<protein>
    <submittedName>
        <fullName evidence="8">Zinc-finger of a C2HC-type, putative</fullName>
    </submittedName>
</protein>
<dbReference type="GeneID" id="92379230"/>
<feature type="compositionally biased region" description="Low complexity" evidence="6">
    <location>
        <begin position="411"/>
        <end position="436"/>
    </location>
</feature>
<feature type="region of interest" description="Disordered" evidence="6">
    <location>
        <begin position="251"/>
        <end position="436"/>
    </location>
</feature>
<feature type="compositionally biased region" description="Basic and acidic residues" evidence="6">
    <location>
        <begin position="23"/>
        <end position="43"/>
    </location>
</feature>
<name>A0A1G4HYZ6_TRYEQ</name>
<feature type="region of interest" description="Disordered" evidence="6">
    <location>
        <begin position="23"/>
        <end position="100"/>
    </location>
</feature>
<dbReference type="Gene3D" id="3.30.160.60">
    <property type="entry name" value="Classic Zinc Finger"/>
    <property type="match status" value="2"/>
</dbReference>
<dbReference type="VEuPathDB" id="TriTrypDB:TEOVI_000529000"/>
<evidence type="ECO:0000256" key="5">
    <source>
        <dbReference type="PROSITE-ProRule" id="PRU01371"/>
    </source>
</evidence>
<dbReference type="PROSITE" id="PS52027">
    <property type="entry name" value="ZF_C2HC_C3H"/>
    <property type="match status" value="2"/>
</dbReference>
<organism evidence="8 9">
    <name type="scientific">Trypanosoma equiperdum</name>
    <dbReference type="NCBI Taxonomy" id="5694"/>
    <lineage>
        <taxon>Eukaryota</taxon>
        <taxon>Discoba</taxon>
        <taxon>Euglenozoa</taxon>
        <taxon>Kinetoplastea</taxon>
        <taxon>Metakinetoplastina</taxon>
        <taxon>Trypanosomatida</taxon>
        <taxon>Trypanosomatidae</taxon>
        <taxon>Trypanosoma</taxon>
    </lineage>
</organism>
<dbReference type="PANTHER" id="PTHR13555:SF36">
    <property type="entry name" value="ZINC FINGER C2HC DOMAIN-CONTAINING PROTEIN 1B"/>
    <property type="match status" value="1"/>
</dbReference>
<proteinExistence type="predicted"/>
<feature type="domain" description="C2HC/C3H-type" evidence="7">
    <location>
        <begin position="474"/>
        <end position="503"/>
    </location>
</feature>
<dbReference type="InterPro" id="IPR026319">
    <property type="entry name" value="ZC2HC1A/B-like"/>
</dbReference>
<feature type="compositionally biased region" description="Polar residues" evidence="6">
    <location>
        <begin position="587"/>
        <end position="603"/>
    </location>
</feature>
<comment type="caution">
    <text evidence="8">The sequence shown here is derived from an EMBL/GenBank/DDBJ whole genome shotgun (WGS) entry which is preliminary data.</text>
</comment>
<feature type="region of interest" description="Disordered" evidence="6">
    <location>
        <begin position="572"/>
        <end position="612"/>
    </location>
</feature>
<evidence type="ECO:0000256" key="2">
    <source>
        <dbReference type="ARBA" id="ARBA00022737"/>
    </source>
</evidence>
<keyword evidence="9" id="KW-1185">Reference proteome</keyword>
<evidence type="ECO:0000256" key="3">
    <source>
        <dbReference type="ARBA" id="ARBA00022771"/>
    </source>
</evidence>
<feature type="compositionally biased region" description="Gly residues" evidence="6">
    <location>
        <begin position="345"/>
        <end position="354"/>
    </location>
</feature>
<keyword evidence="2" id="KW-0677">Repeat</keyword>
<dbReference type="GO" id="GO:0008270">
    <property type="term" value="F:zinc ion binding"/>
    <property type="evidence" value="ECO:0007669"/>
    <property type="project" value="UniProtKB-KW"/>
</dbReference>
<evidence type="ECO:0000256" key="4">
    <source>
        <dbReference type="ARBA" id="ARBA00022833"/>
    </source>
</evidence>
<evidence type="ECO:0000256" key="6">
    <source>
        <dbReference type="SAM" id="MobiDB-lite"/>
    </source>
</evidence>
<dbReference type="PANTHER" id="PTHR13555">
    <property type="entry name" value="C2H2 ZINC FINGER CGI-62-RELATED"/>
    <property type="match status" value="1"/>
</dbReference>
<dbReference type="Proteomes" id="UP000195570">
    <property type="component" value="Unassembled WGS sequence"/>
</dbReference>
<keyword evidence="3 5" id="KW-0863">Zinc-finger</keyword>
<sequence>MPHEPSSATDFVQDYAAKRAAQIERAKKIREERQQRITREQRRFSPSASRQHTEEDSNGVEGLTQKQPPVAPSVQWESAEVPPSAPGTLTGGRTSLHPPARARRIANVVEEDFKRATRAGIITPDQARQLWAMLSDQLVQVDNPHANSFSSASISTPAVSTLVEGAVPEFGGSISMDSLRASIAQFKEQQRRKQQQMMGGEPTQSVRGAGAGPHAGRGNNNNNGAFNGVNEAYDVATRMFSPAVTHDTAFGANRQVVPRGNNKESGGGVIDEPQGGEEEWVLRPSPTPAATGRRGKSQKPAWNYDVSVPHENEDNGGGGAIRQAAPPAPQGKTAAPSRTALAKGAGSGQQGGGVALQFDDIPVGGGNRNNFSDREHLTNETTGGSRPPKQGVKAGDGAPTTSKKHGRPHATGTNSGNSNNNNTAVSGYGQRQAGASAGGAASLDDVVVGGSGGGISYNDVGKSGVAPPPPANEPLLPCNLCGRTFRSSILARHEAACAKVQKKRRVFDMKGQRLEGIEGIHDVAPSSHISHGRGDGGTFGAGKQNTTAQMGGQAKLPKWKIQHEQFQAAMRAMRQVTPEDAPGGKSGAQSTGSKSTQQRQLSQPVPLPAEYDDRVPCPHCGRKFAQMTAERHIPKCATTIAKPKGLRPTRR</sequence>
<dbReference type="AlphaFoldDB" id="A0A1G4HYZ6"/>
<evidence type="ECO:0000313" key="8">
    <source>
        <dbReference type="EMBL" id="SCU64528.1"/>
    </source>
</evidence>
<reference evidence="8" key="1">
    <citation type="submission" date="2016-09" db="EMBL/GenBank/DDBJ databases">
        <authorList>
            <person name="Hebert L."/>
            <person name="Moumen B."/>
        </authorList>
    </citation>
    <scope>NUCLEOTIDE SEQUENCE [LARGE SCALE GENOMIC DNA]</scope>
    <source>
        <strain evidence="8">OVI</strain>
    </source>
</reference>
<evidence type="ECO:0000256" key="1">
    <source>
        <dbReference type="ARBA" id="ARBA00022723"/>
    </source>
</evidence>
<dbReference type="RefSeq" id="XP_067076276.1">
    <property type="nucleotide sequence ID" value="XM_067220175.1"/>
</dbReference>
<keyword evidence="4" id="KW-0862">Zinc</keyword>
<feature type="region of interest" description="Disordered" evidence="6">
    <location>
        <begin position="188"/>
        <end position="224"/>
    </location>
</feature>
<evidence type="ECO:0000313" key="9">
    <source>
        <dbReference type="Proteomes" id="UP000195570"/>
    </source>
</evidence>
<gene>
    <name evidence="8" type="ORF">TEOVI_000529000</name>
</gene>
<accession>A0A1G4HYZ6</accession>
<dbReference type="Pfam" id="PF13913">
    <property type="entry name" value="zf-C2HC_2"/>
    <property type="match status" value="2"/>
</dbReference>
<keyword evidence="1" id="KW-0479">Metal-binding</keyword>